<dbReference type="EMBL" id="RSUV01000002">
    <property type="protein sequence ID" value="MIV42905.1"/>
    <property type="molecule type" value="Genomic_DNA"/>
</dbReference>
<dbReference type="Proteomes" id="UP000839530">
    <property type="component" value="Unassembled WGS sequence"/>
</dbReference>
<evidence type="ECO:0000313" key="1">
    <source>
        <dbReference type="EMBL" id="MIV42905.1"/>
    </source>
</evidence>
<name>A0A3V8NN48_SALER</name>
<comment type="caution">
    <text evidence="1">The sequence shown here is derived from an EMBL/GenBank/DDBJ whole genome shotgun (WGS) entry which is preliminary data.</text>
</comment>
<proteinExistence type="predicted"/>
<gene>
    <name evidence="1" type="ORF">A7E06_04825</name>
</gene>
<sequence>MSSEDNHTLTLEDRINAMDLVIRHMFEVMTPTKIQKFSTIINLTLNKLRKDKNSDPEKIKGLEMALKHMGVYIKS</sequence>
<dbReference type="AlphaFoldDB" id="A0A3V8NN48"/>
<organism evidence="1">
    <name type="scientific">Salmonella enterica</name>
    <name type="common">Salmonella choleraesuis</name>
    <dbReference type="NCBI Taxonomy" id="28901"/>
    <lineage>
        <taxon>Bacteria</taxon>
        <taxon>Pseudomonadati</taxon>
        <taxon>Pseudomonadota</taxon>
        <taxon>Gammaproteobacteria</taxon>
        <taxon>Enterobacterales</taxon>
        <taxon>Enterobacteriaceae</taxon>
        <taxon>Salmonella</taxon>
    </lineage>
</organism>
<reference evidence="1" key="1">
    <citation type="submission" date="2018-07" db="EMBL/GenBank/DDBJ databases">
        <authorList>
            <consortium name="GenomeTrakr network: Whole genome sequencing for foodborne pathogen traceback"/>
        </authorList>
    </citation>
    <scope>NUCLEOTIDE SEQUENCE [LARGE SCALE GENOMIC DNA]</scope>
    <source>
        <strain evidence="1">CFSAN048114</strain>
    </source>
</reference>
<accession>A0A3V8NN48</accession>
<protein>
    <submittedName>
        <fullName evidence="1">Uncharacterized protein</fullName>
    </submittedName>
</protein>